<reference evidence="9" key="1">
    <citation type="submission" date="2022-03" db="EMBL/GenBank/DDBJ databases">
        <title>Draft Genome Sequence of Firmicute Strain S0AB, a Heterotrophic Iron/Sulfur-Oxidizing Extreme Acidophile.</title>
        <authorList>
            <person name="Vergara E."/>
            <person name="Pakostova E."/>
            <person name="Johnson D.B."/>
            <person name="Holmes D.S."/>
        </authorList>
    </citation>
    <scope>NUCLEOTIDE SEQUENCE</scope>
    <source>
        <strain evidence="9">S0AB</strain>
    </source>
</reference>
<evidence type="ECO:0000256" key="4">
    <source>
        <dbReference type="ARBA" id="ARBA00022857"/>
    </source>
</evidence>
<dbReference type="Gene3D" id="3.40.605.10">
    <property type="entry name" value="Aldehyde Dehydrogenase, Chain A, domain 1"/>
    <property type="match status" value="1"/>
</dbReference>
<dbReference type="InterPro" id="IPR016163">
    <property type="entry name" value="Ald_DH_C"/>
</dbReference>
<keyword evidence="5 7" id="KW-0560">Oxidoreductase</keyword>
<evidence type="ECO:0000256" key="2">
    <source>
        <dbReference type="ARBA" id="ARBA00022605"/>
    </source>
</evidence>
<dbReference type="NCBIfam" id="TIGR00407">
    <property type="entry name" value="proA"/>
    <property type="match status" value="1"/>
</dbReference>
<dbReference type="InterPro" id="IPR016161">
    <property type="entry name" value="Ald_DH/histidinol_DH"/>
</dbReference>
<gene>
    <name evidence="7 9" type="primary">proA</name>
    <name evidence="9" type="ORF">MM817_00934</name>
</gene>
<dbReference type="EMBL" id="JALBUF010000001">
    <property type="protein sequence ID" value="MCI0182668.1"/>
    <property type="molecule type" value="Genomic_DNA"/>
</dbReference>
<comment type="similarity">
    <text evidence="7">Belongs to the gamma-glutamyl phosphate reductase family.</text>
</comment>
<evidence type="ECO:0000259" key="8">
    <source>
        <dbReference type="Pfam" id="PF00171"/>
    </source>
</evidence>
<dbReference type="EC" id="1.2.1.41" evidence="7"/>
<dbReference type="FunFam" id="3.40.309.10:FF:000006">
    <property type="entry name" value="Gamma-glutamyl phosphate reductase"/>
    <property type="match status" value="1"/>
</dbReference>
<dbReference type="AlphaFoldDB" id="A0A9X1V9N9"/>
<comment type="function">
    <text evidence="7">Catalyzes the NADPH-dependent reduction of L-glutamate 5-phosphate into L-glutamate 5-semialdehyde and phosphate. The product spontaneously undergoes cyclization to form 1-pyrroline-5-carboxylate.</text>
</comment>
<dbReference type="Proteomes" id="UP001139263">
    <property type="component" value="Unassembled WGS sequence"/>
</dbReference>
<keyword evidence="10" id="KW-1185">Reference proteome</keyword>
<sequence length="423" mass="46359">MRDELLRARAASRLALTLTSEQKNMALHAMGEELIRSSEEILLANQLDVQRAQDAKEPSSRLDRLALDKQRMQTIVDGLHDIISLADPIGEVLSAWTRPNGLYIEQVRVPLGVVGVIYESRPNVTVDTAALTLKTGNAVVLRGGKEAFETNTALIHALRKAITEVGLPADLVMILQNTNRSSIDELIRARGLIDVIIPRGGAGLITHVVEHATVPVIETGVGNCHVYVDVQANIDMAIDIIINAKTQRPSVCNAIETVLIHEAIAKQVLPRVSYQLARLGVQLRVDEASDMILENNDLVYEEGVFLVKQLATDMDYATEFLGLTLAVKIVPSLENAIDHIMRYGTGHSESIITEDIEAAEIFLQTVDAAAVYHNASTRFTDGYEFGFGAEIGISTQKLHARGPMGLRELTGYKYMVRGNGQIR</sequence>
<dbReference type="PIRSF" id="PIRSF000151">
    <property type="entry name" value="GPR"/>
    <property type="match status" value="1"/>
</dbReference>
<dbReference type="GO" id="GO:0050661">
    <property type="term" value="F:NADP binding"/>
    <property type="evidence" value="ECO:0007669"/>
    <property type="project" value="InterPro"/>
</dbReference>
<keyword evidence="2 7" id="KW-0028">Amino-acid biosynthesis</keyword>
<protein>
    <recommendedName>
        <fullName evidence="7">Gamma-glutamyl phosphate reductase</fullName>
        <shortName evidence="7">GPR</shortName>
        <ecNumber evidence="7">1.2.1.41</ecNumber>
    </recommendedName>
    <alternativeName>
        <fullName evidence="7">Glutamate-5-semialdehyde dehydrogenase</fullName>
    </alternativeName>
    <alternativeName>
        <fullName evidence="7">Glutamyl-gamma-semialdehyde dehydrogenase</fullName>
        <shortName evidence="7">GSA dehydrogenase</shortName>
    </alternativeName>
</protein>
<dbReference type="InterPro" id="IPR016162">
    <property type="entry name" value="Ald_DH_N"/>
</dbReference>
<evidence type="ECO:0000313" key="9">
    <source>
        <dbReference type="EMBL" id="MCI0182668.1"/>
    </source>
</evidence>
<name>A0A9X1V9N9_9BACL</name>
<comment type="caution">
    <text evidence="9">The sequence shown here is derived from an EMBL/GenBank/DDBJ whole genome shotgun (WGS) entry which is preliminary data.</text>
</comment>
<dbReference type="CDD" id="cd07079">
    <property type="entry name" value="ALDH_F18-19_ProA-GPR"/>
    <property type="match status" value="1"/>
</dbReference>
<evidence type="ECO:0000256" key="1">
    <source>
        <dbReference type="ARBA" id="ARBA00004985"/>
    </source>
</evidence>
<comment type="subcellular location">
    <subcellularLocation>
        <location evidence="7">Cytoplasm</location>
    </subcellularLocation>
</comment>
<dbReference type="Gene3D" id="3.40.309.10">
    <property type="entry name" value="Aldehyde Dehydrogenase, Chain A, domain 2"/>
    <property type="match status" value="1"/>
</dbReference>
<dbReference type="InterPro" id="IPR015590">
    <property type="entry name" value="Aldehyde_DH_dom"/>
</dbReference>
<dbReference type="SUPFAM" id="SSF53720">
    <property type="entry name" value="ALDH-like"/>
    <property type="match status" value="1"/>
</dbReference>
<comment type="pathway">
    <text evidence="1 7">Amino-acid biosynthesis; L-proline biosynthesis; L-glutamate 5-semialdehyde from L-glutamate: step 2/2.</text>
</comment>
<feature type="domain" description="Aldehyde dehydrogenase" evidence="8">
    <location>
        <begin position="77"/>
        <end position="291"/>
    </location>
</feature>
<dbReference type="GO" id="GO:0004350">
    <property type="term" value="F:glutamate-5-semialdehyde dehydrogenase activity"/>
    <property type="evidence" value="ECO:0007669"/>
    <property type="project" value="UniProtKB-UniRule"/>
</dbReference>
<keyword evidence="7" id="KW-0963">Cytoplasm</keyword>
<proteinExistence type="inferred from homology"/>
<evidence type="ECO:0000256" key="5">
    <source>
        <dbReference type="ARBA" id="ARBA00023002"/>
    </source>
</evidence>
<dbReference type="RefSeq" id="WP_241712237.1">
    <property type="nucleotide sequence ID" value="NZ_JALBUF010000001.1"/>
</dbReference>
<evidence type="ECO:0000256" key="3">
    <source>
        <dbReference type="ARBA" id="ARBA00022650"/>
    </source>
</evidence>
<dbReference type="PANTHER" id="PTHR11063:SF8">
    <property type="entry name" value="DELTA-1-PYRROLINE-5-CARBOXYLATE SYNTHASE"/>
    <property type="match status" value="1"/>
</dbReference>
<evidence type="ECO:0000313" key="10">
    <source>
        <dbReference type="Proteomes" id="UP001139263"/>
    </source>
</evidence>
<dbReference type="PROSITE" id="PS01223">
    <property type="entry name" value="PROA"/>
    <property type="match status" value="1"/>
</dbReference>
<dbReference type="InterPro" id="IPR012134">
    <property type="entry name" value="Glu-5-SA_DH"/>
</dbReference>
<dbReference type="NCBIfam" id="NF001221">
    <property type="entry name" value="PRK00197.1"/>
    <property type="match status" value="1"/>
</dbReference>
<evidence type="ECO:0000256" key="7">
    <source>
        <dbReference type="HAMAP-Rule" id="MF_00412"/>
    </source>
</evidence>
<comment type="catalytic activity">
    <reaction evidence="6 7">
        <text>L-glutamate 5-semialdehyde + phosphate + NADP(+) = L-glutamyl 5-phosphate + NADPH + H(+)</text>
        <dbReference type="Rhea" id="RHEA:19541"/>
        <dbReference type="ChEBI" id="CHEBI:15378"/>
        <dbReference type="ChEBI" id="CHEBI:43474"/>
        <dbReference type="ChEBI" id="CHEBI:57783"/>
        <dbReference type="ChEBI" id="CHEBI:58066"/>
        <dbReference type="ChEBI" id="CHEBI:58274"/>
        <dbReference type="ChEBI" id="CHEBI:58349"/>
        <dbReference type="EC" id="1.2.1.41"/>
    </reaction>
</comment>
<dbReference type="InterPro" id="IPR020593">
    <property type="entry name" value="G-glutamylP_reductase_CS"/>
</dbReference>
<organism evidence="9 10">
    <name type="scientific">Sulfoacidibacillus ferrooxidans</name>
    <dbReference type="NCBI Taxonomy" id="2005001"/>
    <lineage>
        <taxon>Bacteria</taxon>
        <taxon>Bacillati</taxon>
        <taxon>Bacillota</taxon>
        <taxon>Bacilli</taxon>
        <taxon>Bacillales</taxon>
        <taxon>Alicyclobacillaceae</taxon>
        <taxon>Sulfoacidibacillus</taxon>
    </lineage>
</organism>
<keyword evidence="4 7" id="KW-0521">NADP</keyword>
<keyword evidence="3 7" id="KW-0641">Proline biosynthesis</keyword>
<dbReference type="HAMAP" id="MF_00412">
    <property type="entry name" value="ProA"/>
    <property type="match status" value="1"/>
</dbReference>
<evidence type="ECO:0000256" key="6">
    <source>
        <dbReference type="ARBA" id="ARBA00049024"/>
    </source>
</evidence>
<dbReference type="PANTHER" id="PTHR11063">
    <property type="entry name" value="GLUTAMATE SEMIALDEHYDE DEHYDROGENASE"/>
    <property type="match status" value="1"/>
</dbReference>
<dbReference type="Pfam" id="PF00171">
    <property type="entry name" value="Aldedh"/>
    <property type="match status" value="1"/>
</dbReference>
<dbReference type="GO" id="GO:0055129">
    <property type="term" value="P:L-proline biosynthetic process"/>
    <property type="evidence" value="ECO:0007669"/>
    <property type="project" value="UniProtKB-UniRule"/>
</dbReference>
<dbReference type="InterPro" id="IPR000965">
    <property type="entry name" value="GPR_dom"/>
</dbReference>
<accession>A0A9X1V9N9</accession>
<dbReference type="GO" id="GO:0005737">
    <property type="term" value="C:cytoplasm"/>
    <property type="evidence" value="ECO:0007669"/>
    <property type="project" value="UniProtKB-SubCell"/>
</dbReference>